<evidence type="ECO:0000313" key="2">
    <source>
        <dbReference type="Proteomes" id="UP001499854"/>
    </source>
</evidence>
<organism evidence="1 2">
    <name type="scientific">Catenulispora subtropica</name>
    <dbReference type="NCBI Taxonomy" id="450798"/>
    <lineage>
        <taxon>Bacteria</taxon>
        <taxon>Bacillati</taxon>
        <taxon>Actinomycetota</taxon>
        <taxon>Actinomycetes</taxon>
        <taxon>Catenulisporales</taxon>
        <taxon>Catenulisporaceae</taxon>
        <taxon>Catenulispora</taxon>
    </lineage>
</organism>
<comment type="caution">
    <text evidence="1">The sequence shown here is derived from an EMBL/GenBank/DDBJ whole genome shotgun (WGS) entry which is preliminary data.</text>
</comment>
<sequence length="144" mass="15177">MDTPVDRDAVLAVLGQMNAAIRAAQTHAAPAEPDGHGALDTAADDAHARAADALPDWIGTLTQAVGYRTWTIVFRHHGADRSGIDAIVGPDLHHALLARALARHPDWTTLPDDQAVARLLAEDWPGAVAIAGEHTAFVFGGDDE</sequence>
<dbReference type="RefSeq" id="WP_344662358.1">
    <property type="nucleotide sequence ID" value="NZ_BAAAQM010000071.1"/>
</dbReference>
<keyword evidence="2" id="KW-1185">Reference proteome</keyword>
<dbReference type="Proteomes" id="UP001499854">
    <property type="component" value="Unassembled WGS sequence"/>
</dbReference>
<evidence type="ECO:0000313" key="1">
    <source>
        <dbReference type="EMBL" id="GAA2001544.1"/>
    </source>
</evidence>
<accession>A0ABP5ELT3</accession>
<proteinExistence type="predicted"/>
<protein>
    <submittedName>
        <fullName evidence="1">Uncharacterized protein</fullName>
    </submittedName>
</protein>
<dbReference type="EMBL" id="BAAAQM010000071">
    <property type="protein sequence ID" value="GAA2001544.1"/>
    <property type="molecule type" value="Genomic_DNA"/>
</dbReference>
<reference evidence="2" key="1">
    <citation type="journal article" date="2019" name="Int. J. Syst. Evol. Microbiol.">
        <title>The Global Catalogue of Microorganisms (GCM) 10K type strain sequencing project: providing services to taxonomists for standard genome sequencing and annotation.</title>
        <authorList>
            <consortium name="The Broad Institute Genomics Platform"/>
            <consortium name="The Broad Institute Genome Sequencing Center for Infectious Disease"/>
            <person name="Wu L."/>
            <person name="Ma J."/>
        </authorList>
    </citation>
    <scope>NUCLEOTIDE SEQUENCE [LARGE SCALE GENOMIC DNA]</scope>
    <source>
        <strain evidence="2">JCM 16013</strain>
    </source>
</reference>
<gene>
    <name evidence="1" type="ORF">GCM10009838_79230</name>
</gene>
<name>A0ABP5ELT3_9ACTN</name>